<dbReference type="GO" id="GO:0046872">
    <property type="term" value="F:metal ion binding"/>
    <property type="evidence" value="ECO:0007669"/>
    <property type="project" value="UniProtKB-KW"/>
</dbReference>
<dbReference type="PANTHER" id="PTHR10642">
    <property type="entry name" value="RIBONUCLEASE H1"/>
    <property type="match status" value="1"/>
</dbReference>
<dbReference type="PANTHER" id="PTHR10642:SF26">
    <property type="entry name" value="RIBONUCLEASE H1"/>
    <property type="match status" value="1"/>
</dbReference>
<dbReference type="OrthoDB" id="10257312at2759"/>
<dbReference type="PROSITE" id="PS50879">
    <property type="entry name" value="RNASE_H_1"/>
    <property type="match status" value="1"/>
</dbReference>
<evidence type="ECO:0000256" key="8">
    <source>
        <dbReference type="ARBA" id="ARBA00022759"/>
    </source>
</evidence>
<evidence type="ECO:0000313" key="13">
    <source>
        <dbReference type="EMBL" id="ESU42446.1"/>
    </source>
</evidence>
<feature type="compositionally biased region" description="Low complexity" evidence="11">
    <location>
        <begin position="92"/>
        <end position="110"/>
    </location>
</feature>
<evidence type="ECO:0000256" key="2">
    <source>
        <dbReference type="ARBA" id="ARBA00001946"/>
    </source>
</evidence>
<reference evidence="13 14" key="2">
    <citation type="journal article" date="2013" name="Genome Biol. Evol.">
        <title>Genome sequencing of Giardia lamblia genotypes A2 and B isolates (DH and GS) and comparative analysis with the genomes of genotypes A1 and E (WB and Pig).</title>
        <authorList>
            <person name="Adam R.D."/>
            <person name="Dahlstrom E.W."/>
            <person name="Martens C.A."/>
            <person name="Bruno D.P."/>
            <person name="Barbian K.D."/>
            <person name="Ricklefs S.M."/>
            <person name="Hernandez M.M."/>
            <person name="Narla N.P."/>
            <person name="Patel R.B."/>
            <person name="Porcella S.F."/>
            <person name="Nash T.E."/>
        </authorList>
    </citation>
    <scope>NUCLEOTIDE SEQUENCE [LARGE SCALE GENOMIC DNA]</scope>
    <source>
        <strain evidence="13 14">GS</strain>
    </source>
</reference>
<comment type="caution">
    <text evidence="13">The sequence shown here is derived from an EMBL/GenBank/DDBJ whole genome shotgun (WGS) entry which is preliminary data.</text>
</comment>
<dbReference type="VEuPathDB" id="GiardiaDB:GL50803_0034134"/>
<feature type="region of interest" description="Disordered" evidence="11">
    <location>
        <begin position="86"/>
        <end position="110"/>
    </location>
</feature>
<comment type="subunit">
    <text evidence="4">Monomer.</text>
</comment>
<dbReference type="Pfam" id="PF00075">
    <property type="entry name" value="RNase_H"/>
    <property type="match status" value="1"/>
</dbReference>
<keyword evidence="8" id="KW-0255">Endonuclease</keyword>
<evidence type="ECO:0000259" key="12">
    <source>
        <dbReference type="PROSITE" id="PS50879"/>
    </source>
</evidence>
<dbReference type="InterPro" id="IPR036397">
    <property type="entry name" value="RNaseH_sf"/>
</dbReference>
<organism evidence="13 14">
    <name type="scientific">Giardia intestinalis</name>
    <name type="common">Giardia lamblia</name>
    <dbReference type="NCBI Taxonomy" id="5741"/>
    <lineage>
        <taxon>Eukaryota</taxon>
        <taxon>Metamonada</taxon>
        <taxon>Diplomonadida</taxon>
        <taxon>Hexamitidae</taxon>
        <taxon>Giardiinae</taxon>
        <taxon>Giardia</taxon>
    </lineage>
</organism>
<dbReference type="GO" id="GO:0003676">
    <property type="term" value="F:nucleic acid binding"/>
    <property type="evidence" value="ECO:0007669"/>
    <property type="project" value="InterPro"/>
</dbReference>
<name>V6TUM5_GIAIN</name>
<evidence type="ECO:0000256" key="7">
    <source>
        <dbReference type="ARBA" id="ARBA00022723"/>
    </source>
</evidence>
<evidence type="ECO:0000256" key="6">
    <source>
        <dbReference type="ARBA" id="ARBA00022722"/>
    </source>
</evidence>
<dbReference type="InterPro" id="IPR012337">
    <property type="entry name" value="RNaseH-like_sf"/>
</dbReference>
<dbReference type="EC" id="3.1.26.4" evidence="5"/>
<evidence type="ECO:0000313" key="14">
    <source>
        <dbReference type="Proteomes" id="UP000018040"/>
    </source>
</evidence>
<evidence type="ECO:0000256" key="4">
    <source>
        <dbReference type="ARBA" id="ARBA00011245"/>
    </source>
</evidence>
<dbReference type="VEuPathDB" id="GiardiaDB:QR46_2200"/>
<dbReference type="EMBL" id="AHHH01000082">
    <property type="protein sequence ID" value="ESU42446.1"/>
    <property type="molecule type" value="Genomic_DNA"/>
</dbReference>
<reference evidence="14" key="1">
    <citation type="submission" date="2012-02" db="EMBL/GenBank/DDBJ databases">
        <title>Genome sequencing of Giardia lamblia Genotypes A2 and B isolates (DH and GS) and comparative analysis with the genomes of Genotypes A1 and E (WB and Pig).</title>
        <authorList>
            <person name="Adam R."/>
            <person name="Dahlstrom E."/>
            <person name="Martens C."/>
            <person name="Bruno D."/>
            <person name="Barbian K."/>
            <person name="Porcella S.F."/>
            <person name="Nash T."/>
        </authorList>
    </citation>
    <scope>NUCLEOTIDE SEQUENCE</scope>
    <source>
        <strain evidence="14">GS</strain>
    </source>
</reference>
<proteinExistence type="inferred from homology"/>
<evidence type="ECO:0000256" key="1">
    <source>
        <dbReference type="ARBA" id="ARBA00000077"/>
    </source>
</evidence>
<keyword evidence="6" id="KW-0540">Nuclease</keyword>
<dbReference type="Gene3D" id="3.30.420.10">
    <property type="entry name" value="Ribonuclease H-like superfamily/Ribonuclease H"/>
    <property type="match status" value="1"/>
</dbReference>
<dbReference type="SUPFAM" id="SSF53098">
    <property type="entry name" value="Ribonuclease H-like"/>
    <property type="match status" value="1"/>
</dbReference>
<dbReference type="InterPro" id="IPR022892">
    <property type="entry name" value="RNaseHI"/>
</dbReference>
<dbReference type="AlphaFoldDB" id="V6TUM5"/>
<comment type="cofactor">
    <cofactor evidence="2">
        <name>Mg(2+)</name>
        <dbReference type="ChEBI" id="CHEBI:18420"/>
    </cofactor>
</comment>
<dbReference type="InterPro" id="IPR050092">
    <property type="entry name" value="RNase_H"/>
</dbReference>
<evidence type="ECO:0000256" key="9">
    <source>
        <dbReference type="ARBA" id="ARBA00022801"/>
    </source>
</evidence>
<dbReference type="CDD" id="cd09278">
    <property type="entry name" value="RNase_HI_prokaryote_like"/>
    <property type="match status" value="1"/>
</dbReference>
<dbReference type="GO" id="GO:0004523">
    <property type="term" value="F:RNA-DNA hybrid ribonuclease activity"/>
    <property type="evidence" value="ECO:0007669"/>
    <property type="project" value="UniProtKB-EC"/>
</dbReference>
<dbReference type="Proteomes" id="UP000018040">
    <property type="component" value="Unassembled WGS sequence"/>
</dbReference>
<keyword evidence="10" id="KW-0460">Magnesium</keyword>
<evidence type="ECO:0000256" key="3">
    <source>
        <dbReference type="ARBA" id="ARBA00005300"/>
    </source>
</evidence>
<evidence type="ECO:0000256" key="10">
    <source>
        <dbReference type="ARBA" id="ARBA00022842"/>
    </source>
</evidence>
<dbReference type="InterPro" id="IPR002156">
    <property type="entry name" value="RNaseH_domain"/>
</dbReference>
<comment type="similarity">
    <text evidence="3">Belongs to the RNase H family.</text>
</comment>
<keyword evidence="9" id="KW-0378">Hydrolase</keyword>
<protein>
    <recommendedName>
        <fullName evidence="5">ribonuclease H</fullName>
        <ecNumber evidence="5">3.1.26.4</ecNumber>
    </recommendedName>
</protein>
<keyword evidence="7" id="KW-0479">Metal-binding</keyword>
<accession>V6TUM5</accession>
<evidence type="ECO:0000256" key="11">
    <source>
        <dbReference type="SAM" id="MobiDB-lite"/>
    </source>
</evidence>
<dbReference type="VEuPathDB" id="GiardiaDB:DHA2_152938"/>
<feature type="domain" description="RNase H type-1" evidence="12">
    <location>
        <begin position="197"/>
        <end position="347"/>
    </location>
</feature>
<sequence length="357" mass="38970">VILHALSMSTENGPVYAARGSSNVIYIGYPWSYVQRCTSGVPGLTVKRFKTATEPFSSGWYKGVDPNHVKIKASGERADTVKSASCGKKAAISSPEQRSSSSISFSIPHSTTQPVKKDIRSACPDVFYGKSVANLADMAEALAPDTSFKFLDESTSNPSKDYLACYTEARMHMEASLRARANTNASASPATKTDTDGIPDYVAFTDGGSTPSAGGPGGWGCVLFSATEMHVYARSYKATTNNRMELRGILCALLNVPEGSTLHIYSDSQYAINCCNTWLDQWRKKGLLCPKNPTREAIKCATPLNKDLLLWIYAAMQSRTVRFIHVRGHSGNRLNDFVDNLCHLGRKGLVPEYDDTY</sequence>
<comment type="catalytic activity">
    <reaction evidence="1">
        <text>Endonucleolytic cleavage to 5'-phosphomonoester.</text>
        <dbReference type="EC" id="3.1.26.4"/>
    </reaction>
</comment>
<gene>
    <name evidence="13" type="ORF">GSB_152225</name>
</gene>
<dbReference type="GO" id="GO:0043137">
    <property type="term" value="P:DNA replication, removal of RNA primer"/>
    <property type="evidence" value="ECO:0007669"/>
    <property type="project" value="TreeGrafter"/>
</dbReference>
<dbReference type="VEuPathDB" id="GiardiaDB:GL50581_2368"/>
<feature type="non-terminal residue" evidence="13">
    <location>
        <position position="1"/>
    </location>
</feature>
<evidence type="ECO:0000256" key="5">
    <source>
        <dbReference type="ARBA" id="ARBA00012180"/>
    </source>
</evidence>